<dbReference type="Proteomes" id="UP000384372">
    <property type="component" value="Unassembled WGS sequence"/>
</dbReference>
<proteinExistence type="predicted"/>
<evidence type="ECO:0000313" key="3">
    <source>
        <dbReference type="EMBL" id="MQP11881.1"/>
    </source>
</evidence>
<dbReference type="EMBL" id="VZAD01000061">
    <property type="protein sequence ID" value="MQP11881.1"/>
    <property type="molecule type" value="Genomic_DNA"/>
</dbReference>
<organism evidence="3 4">
    <name type="scientific">Segatella copri</name>
    <dbReference type="NCBI Taxonomy" id="165179"/>
    <lineage>
        <taxon>Bacteria</taxon>
        <taxon>Pseudomonadati</taxon>
        <taxon>Bacteroidota</taxon>
        <taxon>Bacteroidia</taxon>
        <taxon>Bacteroidales</taxon>
        <taxon>Prevotellaceae</taxon>
        <taxon>Segatella</taxon>
    </lineage>
</organism>
<protein>
    <submittedName>
        <fullName evidence="3">SH3 domain-containing protein</fullName>
    </submittedName>
</protein>
<evidence type="ECO:0000256" key="1">
    <source>
        <dbReference type="SAM" id="Phobius"/>
    </source>
</evidence>
<evidence type="ECO:0000259" key="2">
    <source>
        <dbReference type="PROSITE" id="PS51781"/>
    </source>
</evidence>
<reference evidence="3 4" key="1">
    <citation type="submission" date="2019-09" db="EMBL/GenBank/DDBJ databases">
        <title>Distinct polysaccharide growth profiles of human intestinal Prevotella copri isolates.</title>
        <authorList>
            <person name="Fehlner-Peach H."/>
            <person name="Magnabosco C."/>
            <person name="Raghavan V."/>
            <person name="Scher J.U."/>
            <person name="Tett A."/>
            <person name="Cox L.M."/>
            <person name="Gottsegen C."/>
            <person name="Watters A."/>
            <person name="Wiltshire- Gordon J.D."/>
            <person name="Segata N."/>
            <person name="Bonneau R."/>
            <person name="Littman D.R."/>
        </authorList>
    </citation>
    <scope>NUCLEOTIDE SEQUENCE [LARGE SCALE GENOMIC DNA]</scope>
    <source>
        <strain evidence="4">iAQ1173</strain>
    </source>
</reference>
<keyword evidence="1" id="KW-1133">Transmembrane helix</keyword>
<keyword evidence="1" id="KW-0472">Membrane</keyword>
<keyword evidence="4" id="KW-1185">Reference proteome</keyword>
<accession>A0A6A7WBW7</accession>
<feature type="transmembrane region" description="Helical" evidence="1">
    <location>
        <begin position="91"/>
        <end position="112"/>
    </location>
</feature>
<dbReference type="PROSITE" id="PS51781">
    <property type="entry name" value="SH3B"/>
    <property type="match status" value="1"/>
</dbReference>
<sequence length="336" mass="38601">MRTKCQHCNTTLQFDERKYIRNNWVEYTCPVCGNQVRFQYGVADQHISVTSQDSPVLQPVKSNFQSQPTPVSHQNIVPPVYEEEQQRRSPLIWLVPVLVLLFCAVIGGYFYYNKVYLPAKIDREAPRYYTISNMTNLRSSKSAGAEYNKIGSIPFGSELITYSHEADWSEVKDATGKRGFIASNYIVEKSDFYRLNSIFGDASSREIIQTVKCRRALLNYFKEHNYIGSISQSELGSVTPQVVPNSDNQWQVFTRSKGVTPNSVWFGRAINSDSKFTDFAVIITNIKTGAHRFLLFCFDETEKPTLVYEENTSAKYIENVYCYDGSDVEVDYYYAR</sequence>
<name>A0A6A7WBW7_9BACT</name>
<comment type="caution">
    <text evidence="3">The sequence shown here is derived from an EMBL/GenBank/DDBJ whole genome shotgun (WGS) entry which is preliminary data.</text>
</comment>
<dbReference type="InterPro" id="IPR003646">
    <property type="entry name" value="SH3-like_bac-type"/>
</dbReference>
<dbReference type="OrthoDB" id="9814002at2"/>
<gene>
    <name evidence="3" type="ORF">F7D20_07925</name>
</gene>
<dbReference type="Pfam" id="PF08239">
    <property type="entry name" value="SH3_3"/>
    <property type="match status" value="1"/>
</dbReference>
<dbReference type="Gene3D" id="2.30.30.40">
    <property type="entry name" value="SH3 Domains"/>
    <property type="match status" value="1"/>
</dbReference>
<evidence type="ECO:0000313" key="4">
    <source>
        <dbReference type="Proteomes" id="UP000384372"/>
    </source>
</evidence>
<dbReference type="AlphaFoldDB" id="A0A6A7WBW7"/>
<keyword evidence="1" id="KW-0812">Transmembrane</keyword>
<feature type="domain" description="SH3b" evidence="2">
    <location>
        <begin position="124"/>
        <end position="190"/>
    </location>
</feature>